<comment type="caution">
    <text evidence="1">The sequence shown here is derived from an EMBL/GenBank/DDBJ whole genome shotgun (WGS) entry which is preliminary data.</text>
</comment>
<dbReference type="SUPFAM" id="SSF51126">
    <property type="entry name" value="Pectin lyase-like"/>
    <property type="match status" value="4"/>
</dbReference>
<protein>
    <submittedName>
        <fullName evidence="1">S-layer family protein</fullName>
    </submittedName>
</protein>
<accession>A0A6B3N972</accession>
<evidence type="ECO:0000313" key="1">
    <source>
        <dbReference type="EMBL" id="NER27142.1"/>
    </source>
</evidence>
<dbReference type="InterPro" id="IPR012334">
    <property type="entry name" value="Pectin_lyas_fold"/>
</dbReference>
<sequence>MSSTRIVPTSIDPPGITGFNGLPTEFFADAGFNFLEPPPETNTAATSADITISGIGVSDPDGVVLLTNQYQPNTSLPGGSIEVGTIRVDDTFSGFTGNSGSVIIDSRDQITITNRIDTSSDSGLGRGGEIKLLANGDISLINGALVTATGNGSGGIEILGDRVSLSDGSRIFSITTGSEPGRDVLVNAKQLMITDGSQIVVNSRGDGMGGNLTINASELVEVRGTSADGKFLSRLSARANQGSTGNAGNLSITTPTLLISEGAVVSTSTLGEGDGGNLTVNATELVQVIGRSVDGRMNSFLDARTQGKGNAGNLTINTSRLLITDGAQVGAGTFGEGDGGSILINATNTIFLDSSGIFSSVEPQAKGNAGGVEIETNSLSLINGALITASTNGEGDAGSVLIRAKDNISLDGEGVDGSASGIFSRVNPGAQGNAGDVEIETGSLSLTNGALITASTLEEGDAGSVLISATDTVSVDGEGVDGSASAIASSVALGAKGDAGNVEIETGSLSLTNGAQISADTRGEGNAGSVVIRATDTVFLDGEGVNGLASRVGSSAQPRAKGSAGGIEIETALLLVTNGALIDSATFGEGDSGSILIRATDTVALDGERVSGNPSGIFNSVEPGAKGNAGGVEIEAGSLYLTNGAVITASTIGKGNAGSILIRTTETISLDGEGVNGNPSGIFSSVESGAKGNGGGVGIEAASLSLTNGAQIGVGTSGEGNAGFVLIRATDTVSVDGEDADGNNSGVFSSVETGANGNGGAVEIETGLLSITNGALIDSATFGEGDAGSVLIRATDTVALDGEGIDGVSSGVFSSVQLGARGKGGGIEIETGLLSITNGAVINTSTLGEGNAGDILITVEGKLSADDSNITTQALVFAGGAIEIDAGDIRLFGDSDIRTNVAIGTEGGGNITLTADSIIAFDDSDILAFARDGAGGNITFNTPAFFGENYRPAPEGTNPATLDGNNRVDINASGRIDGVITLPDVSFIQNSLTDLQEALVNPDSLIAGSCIIPTNEQQGSLYITGAGGLPTRPGDVSVAPYPTGIVKPIGNSGDSPNSVSRTNRRWQKGDPIIEPTGVYQLPDGRLVMGRECSQK</sequence>
<gene>
    <name evidence="1" type="ORF">F6J89_05765</name>
</gene>
<reference evidence="1" key="1">
    <citation type="submission" date="2019-11" db="EMBL/GenBank/DDBJ databases">
        <title>Genomic insights into an expanded diversity of filamentous marine cyanobacteria reveals the extraordinary biosynthetic potential of Moorea and Okeania.</title>
        <authorList>
            <person name="Ferreira Leao T."/>
            <person name="Wang M."/>
            <person name="Moss N."/>
            <person name="Da Silva R."/>
            <person name="Sanders J."/>
            <person name="Nurk S."/>
            <person name="Gurevich A."/>
            <person name="Humphrey G."/>
            <person name="Reher R."/>
            <person name="Zhu Q."/>
            <person name="Belda-Ferre P."/>
            <person name="Glukhov E."/>
            <person name="Rex R."/>
            <person name="Dorrestein P.C."/>
            <person name="Knight R."/>
            <person name="Pevzner P."/>
            <person name="Gerwick W.H."/>
            <person name="Gerwick L."/>
        </authorList>
    </citation>
    <scope>NUCLEOTIDE SEQUENCE</scope>
    <source>
        <strain evidence="1">SIO1C4</strain>
    </source>
</reference>
<organism evidence="1">
    <name type="scientific">Symploca sp. SIO1C4</name>
    <dbReference type="NCBI Taxonomy" id="2607765"/>
    <lineage>
        <taxon>Bacteria</taxon>
        <taxon>Bacillati</taxon>
        <taxon>Cyanobacteriota</taxon>
        <taxon>Cyanophyceae</taxon>
        <taxon>Coleofasciculales</taxon>
        <taxon>Coleofasciculaceae</taxon>
        <taxon>Symploca</taxon>
    </lineage>
</organism>
<dbReference type="EMBL" id="JAAHFQ010000076">
    <property type="protein sequence ID" value="NER27142.1"/>
    <property type="molecule type" value="Genomic_DNA"/>
</dbReference>
<dbReference type="InterPro" id="IPR011050">
    <property type="entry name" value="Pectin_lyase_fold/virulence"/>
</dbReference>
<proteinExistence type="predicted"/>
<name>A0A6B3N972_9CYAN</name>
<dbReference type="AlphaFoldDB" id="A0A6B3N972"/>
<dbReference type="Gene3D" id="2.160.20.10">
    <property type="entry name" value="Single-stranded right-handed beta-helix, Pectin lyase-like"/>
    <property type="match status" value="3"/>
</dbReference>